<proteinExistence type="predicted"/>
<dbReference type="AlphaFoldDB" id="A0A8T2KNJ1"/>
<dbReference type="Proteomes" id="UP000752171">
    <property type="component" value="Unassembled WGS sequence"/>
</dbReference>
<comment type="caution">
    <text evidence="1">The sequence shown here is derived from an EMBL/GenBank/DDBJ whole genome shotgun (WGS) entry which is preliminary data.</text>
</comment>
<accession>A0A8T2KNJ1</accession>
<dbReference type="PANTHER" id="PTHR34488:SF1">
    <property type="entry name" value="SI:CH211-245H14.1-RELATED"/>
    <property type="match status" value="1"/>
</dbReference>
<dbReference type="PANTHER" id="PTHR34488">
    <property type="entry name" value="SI:CH211-245H14.1-RELATED"/>
    <property type="match status" value="1"/>
</dbReference>
<gene>
    <name evidence="1" type="ORF">AMEX_G26223</name>
</gene>
<sequence length="166" mass="18720">MVFKKVLSADVNFMDSLKDRLRLREVNSVDESDVIIAFVPITSRAGTDIESALKQIPQNLSRPVVLVVLHHTSDSEFVTPDSSLIVSRENVFTVDCLFHEDKGLLRCLCNDKALKAVTDHLNSPEIFKRTSDQAEVGVKSIFLDEDIRGGRYGSKIISRYFMVFSR</sequence>
<organism evidence="1 2">
    <name type="scientific">Astyanax mexicanus</name>
    <name type="common">Blind cave fish</name>
    <name type="synonym">Astyanax fasciatus mexicanus</name>
    <dbReference type="NCBI Taxonomy" id="7994"/>
    <lineage>
        <taxon>Eukaryota</taxon>
        <taxon>Metazoa</taxon>
        <taxon>Chordata</taxon>
        <taxon>Craniata</taxon>
        <taxon>Vertebrata</taxon>
        <taxon>Euteleostomi</taxon>
        <taxon>Actinopterygii</taxon>
        <taxon>Neopterygii</taxon>
        <taxon>Teleostei</taxon>
        <taxon>Ostariophysi</taxon>
        <taxon>Characiformes</taxon>
        <taxon>Characoidei</taxon>
        <taxon>Acestrorhamphidae</taxon>
        <taxon>Acestrorhamphinae</taxon>
        <taxon>Astyanax</taxon>
    </lineage>
</organism>
<protein>
    <submittedName>
        <fullName evidence="1">Uncharacterized protein</fullName>
    </submittedName>
</protein>
<evidence type="ECO:0000313" key="2">
    <source>
        <dbReference type="Proteomes" id="UP000752171"/>
    </source>
</evidence>
<name>A0A8T2KNJ1_ASTMX</name>
<reference evidence="1 2" key="1">
    <citation type="submission" date="2021-07" db="EMBL/GenBank/DDBJ databases">
        <authorList>
            <person name="Imarazene B."/>
            <person name="Zahm M."/>
            <person name="Klopp C."/>
            <person name="Cabau C."/>
            <person name="Beille S."/>
            <person name="Jouanno E."/>
            <person name="Castinel A."/>
            <person name="Lluch J."/>
            <person name="Gil L."/>
            <person name="Kuchtly C."/>
            <person name="Lopez Roques C."/>
            <person name="Donnadieu C."/>
            <person name="Parrinello H."/>
            <person name="Journot L."/>
            <person name="Du K."/>
            <person name="Schartl M."/>
            <person name="Retaux S."/>
            <person name="Guiguen Y."/>
        </authorList>
    </citation>
    <scope>NUCLEOTIDE SEQUENCE [LARGE SCALE GENOMIC DNA]</scope>
    <source>
        <strain evidence="1">Pach_M1</strain>
        <tissue evidence="1">Testis</tissue>
    </source>
</reference>
<evidence type="ECO:0000313" key="1">
    <source>
        <dbReference type="EMBL" id="KAG9261230.1"/>
    </source>
</evidence>
<dbReference type="EMBL" id="JAICCE010000023">
    <property type="protein sequence ID" value="KAG9261230.1"/>
    <property type="molecule type" value="Genomic_DNA"/>
</dbReference>